<evidence type="ECO:0000313" key="1">
    <source>
        <dbReference type="EMBL" id="SMC65378.1"/>
    </source>
</evidence>
<reference evidence="1" key="1">
    <citation type="submission" date="2017-04" db="EMBL/GenBank/DDBJ databases">
        <authorList>
            <person name="Varghese N."/>
            <person name="Submissions S."/>
        </authorList>
    </citation>
    <scope>NUCLEOTIDE SEQUENCE</scope>
    <source>
        <strain evidence="1">WTE2008</strain>
    </source>
</reference>
<proteinExistence type="predicted"/>
<organism evidence="1 2">
    <name type="scientific">Aristaeella lactis</name>
    <dbReference type="NCBI Taxonomy" id="3046383"/>
    <lineage>
        <taxon>Bacteria</taxon>
        <taxon>Bacillati</taxon>
        <taxon>Bacillota</taxon>
        <taxon>Clostridia</taxon>
        <taxon>Eubacteriales</taxon>
        <taxon>Aristaeellaceae</taxon>
        <taxon>Aristaeella</taxon>
    </lineage>
</organism>
<sequence length="225" mass="26502">MFEFLKIRRASMIQQAEKRMVQMLKSELGIEIIGIRIVSRNESIISISRDESHIRIPCLYLLMAEDEYNKILDTPDSRRTEILNDEIRNKVIMVWLKVIRETGLSPENYYDNAMQIGTTNVDRRYYTEFARNQKEQIRDYLVKKLHMGPRDVFASSLPGVSIVYETDDYIRLKIEECQDELTEGIRKMAEEYVRKKYGYVPCVLSVRFYHPGMAGYNGYGLSRED</sequence>
<name>A0AC61PLS3_9FIRM</name>
<gene>
    <name evidence="1" type="ORF">SAMN06297397_1789</name>
</gene>
<dbReference type="Proteomes" id="UP000192328">
    <property type="component" value="Unassembled WGS sequence"/>
</dbReference>
<comment type="caution">
    <text evidence="1">The sequence shown here is derived from an EMBL/GenBank/DDBJ whole genome shotgun (WGS) entry which is preliminary data.</text>
</comment>
<dbReference type="EMBL" id="FWXZ01000003">
    <property type="protein sequence ID" value="SMC65378.1"/>
    <property type="molecule type" value="Genomic_DNA"/>
</dbReference>
<evidence type="ECO:0000313" key="2">
    <source>
        <dbReference type="Proteomes" id="UP000192328"/>
    </source>
</evidence>
<keyword evidence="2" id="KW-1185">Reference proteome</keyword>
<protein>
    <submittedName>
        <fullName evidence="1">Uncharacterized protein</fullName>
    </submittedName>
</protein>
<accession>A0AC61PLS3</accession>